<gene>
    <name evidence="3" type="ORF">Vbra_6698</name>
</gene>
<dbReference type="SUPFAM" id="SSF109910">
    <property type="entry name" value="YgfY-like"/>
    <property type="match status" value="1"/>
</dbReference>
<dbReference type="GO" id="GO:0034553">
    <property type="term" value="P:mitochondrial respiratory chain complex II assembly"/>
    <property type="evidence" value="ECO:0007669"/>
    <property type="project" value="TreeGrafter"/>
</dbReference>
<protein>
    <recommendedName>
        <fullName evidence="5">FAD assembly factor SdhE</fullName>
    </recommendedName>
</protein>
<accession>A0A0G4E8C8</accession>
<dbReference type="Proteomes" id="UP000041254">
    <property type="component" value="Unassembled WGS sequence"/>
</dbReference>
<dbReference type="GO" id="GO:0006099">
    <property type="term" value="P:tricarboxylic acid cycle"/>
    <property type="evidence" value="ECO:0007669"/>
    <property type="project" value="TreeGrafter"/>
</dbReference>
<dbReference type="EMBL" id="CDMY01000033">
    <property type="protein sequence ID" value="CEL91944.1"/>
    <property type="molecule type" value="Genomic_DNA"/>
</dbReference>
<name>A0A0G4E8C8_VITBC</name>
<dbReference type="PhylomeDB" id="A0A0G4E8C8"/>
<organism evidence="3 4">
    <name type="scientific">Vitrella brassicaformis (strain CCMP3155)</name>
    <dbReference type="NCBI Taxonomy" id="1169540"/>
    <lineage>
        <taxon>Eukaryota</taxon>
        <taxon>Sar</taxon>
        <taxon>Alveolata</taxon>
        <taxon>Colpodellida</taxon>
        <taxon>Vitrellaceae</taxon>
        <taxon>Vitrella</taxon>
    </lineage>
</organism>
<dbReference type="Gene3D" id="1.10.150.250">
    <property type="entry name" value="Flavinator of succinate dehydrogenase"/>
    <property type="match status" value="1"/>
</dbReference>
<keyword evidence="1" id="KW-0496">Mitochondrion</keyword>
<evidence type="ECO:0000313" key="3">
    <source>
        <dbReference type="EMBL" id="CEL91944.1"/>
    </source>
</evidence>
<evidence type="ECO:0000256" key="1">
    <source>
        <dbReference type="ARBA" id="ARBA00023128"/>
    </source>
</evidence>
<dbReference type="OrthoDB" id="424813at2759"/>
<proteinExistence type="predicted"/>
<dbReference type="InterPro" id="IPR036714">
    <property type="entry name" value="SDH_sf"/>
</dbReference>
<evidence type="ECO:0000313" key="4">
    <source>
        <dbReference type="Proteomes" id="UP000041254"/>
    </source>
</evidence>
<keyword evidence="4" id="KW-1185">Reference proteome</keyword>
<dbReference type="GO" id="GO:0005739">
    <property type="term" value="C:mitochondrion"/>
    <property type="evidence" value="ECO:0007669"/>
    <property type="project" value="TreeGrafter"/>
</dbReference>
<dbReference type="PANTHER" id="PTHR12469:SF2">
    <property type="entry name" value="SUCCINATE DEHYDROGENASE ASSEMBLY FACTOR 2, MITOCHONDRIAL"/>
    <property type="match status" value="1"/>
</dbReference>
<reference evidence="3 4" key="1">
    <citation type="submission" date="2014-11" db="EMBL/GenBank/DDBJ databases">
        <authorList>
            <person name="Zhu J."/>
            <person name="Qi W."/>
            <person name="Song R."/>
        </authorList>
    </citation>
    <scope>NUCLEOTIDE SEQUENCE [LARGE SCALE GENOMIC DNA]</scope>
</reference>
<dbReference type="InParanoid" id="A0A0G4E8C8"/>
<dbReference type="VEuPathDB" id="CryptoDB:Vbra_6698"/>
<dbReference type="AlphaFoldDB" id="A0A0G4E8C8"/>
<dbReference type="Pfam" id="PF03937">
    <property type="entry name" value="Sdh5"/>
    <property type="match status" value="1"/>
</dbReference>
<dbReference type="STRING" id="1169540.A0A0G4E8C8"/>
<dbReference type="PANTHER" id="PTHR12469">
    <property type="entry name" value="PROTEIN EMI5 HOMOLOG, MITOCHONDRIAL"/>
    <property type="match status" value="1"/>
</dbReference>
<evidence type="ECO:0000256" key="2">
    <source>
        <dbReference type="ARBA" id="ARBA00023186"/>
    </source>
</evidence>
<dbReference type="InterPro" id="IPR005631">
    <property type="entry name" value="SDH"/>
</dbReference>
<dbReference type="GO" id="GO:0006121">
    <property type="term" value="P:mitochondrial electron transport, succinate to ubiquinone"/>
    <property type="evidence" value="ECO:0007669"/>
    <property type="project" value="TreeGrafter"/>
</dbReference>
<dbReference type="FunFam" id="1.10.150.250:FF:000004">
    <property type="entry name" value="Succinate dehydrogenase assembly factor 2, mitochondrial"/>
    <property type="match status" value="1"/>
</dbReference>
<evidence type="ECO:0008006" key="5">
    <source>
        <dbReference type="Google" id="ProtNLM"/>
    </source>
</evidence>
<keyword evidence="2" id="KW-0143">Chaperone</keyword>
<sequence>MKTAMLQKAMVVPLRAFRPSSGMVFLRADLQRRCFVANTGEWEGRRKKLLYRSKQRGWLELDVLMGSFADKYLGSFSEQQLDQFDKLLDCENPNLFKWLSGQEEVPVEWANHDVYRLLAAYVRDEHPHIAKAREQGK</sequence>